<dbReference type="SMART" id="SM00220">
    <property type="entry name" value="S_TKc"/>
    <property type="match status" value="1"/>
</dbReference>
<dbReference type="EMBL" id="CP071091">
    <property type="protein sequence ID" value="QSQ10933.1"/>
    <property type="molecule type" value="Genomic_DNA"/>
</dbReference>
<keyword evidence="10" id="KW-1185">Reference proteome</keyword>
<dbReference type="PROSITE" id="PS00107">
    <property type="entry name" value="PROTEIN_KINASE_ATP"/>
    <property type="match status" value="1"/>
</dbReference>
<evidence type="ECO:0000256" key="5">
    <source>
        <dbReference type="PROSITE-ProRule" id="PRU10141"/>
    </source>
</evidence>
<dbReference type="PANTHER" id="PTHR43289:SF34">
    <property type="entry name" value="SERINE_THREONINE-PROTEIN KINASE YBDM-RELATED"/>
    <property type="match status" value="1"/>
</dbReference>
<keyword evidence="9" id="KW-0723">Serine/threonine-protein kinase</keyword>
<feature type="compositionally biased region" description="Basic and acidic residues" evidence="6">
    <location>
        <begin position="398"/>
        <end position="409"/>
    </location>
</feature>
<evidence type="ECO:0000256" key="1">
    <source>
        <dbReference type="ARBA" id="ARBA00022679"/>
    </source>
</evidence>
<dbReference type="Proteomes" id="UP000663090">
    <property type="component" value="Chromosome"/>
</dbReference>
<sequence>MSPSRKCPRCGVKHRQGVTVCPKEVFRADVVASGGPYRAGDVEEDTDGDTHKSERGALQPPANPKPAAPNAPIVNAARMLKWEESVTRDMLVGTKVGDYVLKRRIGSGGMGIVYEGEHALIGQRVAIKVLRPDVVEGRRARDLATEARAASAIRHRGIIDIFGFGAIPDVGQYLVMEYLEGTPLDEVIHQRAPLPDSEVLRILDALLSALGAAHAAGVIHRDLKPGNVYIVRDEDGAEAVKVLDFGIAKRSEAPHGSTPQTHANSMVGTPEYIAPEQALGQQVSPQTDLYSVGIIAYEMLTRRLPFDGSSPMAIVVQHVRTPPPRPSTFVELNPALEALVLRLLAKEPSQRPTSAEAVRRELKLILASLTEGVTRLSPVKAEARHPSEETQVMPPRQGLRERRGKDGRRGARPGAVVPGSWTATPTMLLEQTTFDAPSSRLARPRKWWWAVGMAALLVMVGGWAVLAS</sequence>
<protein>
    <submittedName>
        <fullName evidence="9">Serine/threonine protein kinase</fullName>
    </submittedName>
</protein>
<dbReference type="RefSeq" id="WP_206712693.1">
    <property type="nucleotide sequence ID" value="NZ_CP071091.1"/>
</dbReference>
<keyword evidence="7" id="KW-0472">Membrane</keyword>
<dbReference type="Pfam" id="PF00069">
    <property type="entry name" value="Pkinase"/>
    <property type="match status" value="1"/>
</dbReference>
<keyword evidence="7" id="KW-1133">Transmembrane helix</keyword>
<evidence type="ECO:0000256" key="7">
    <source>
        <dbReference type="SAM" id="Phobius"/>
    </source>
</evidence>
<feature type="transmembrane region" description="Helical" evidence="7">
    <location>
        <begin position="447"/>
        <end position="466"/>
    </location>
</feature>
<feature type="region of interest" description="Disordered" evidence="6">
    <location>
        <begin position="380"/>
        <end position="420"/>
    </location>
</feature>
<dbReference type="CDD" id="cd14014">
    <property type="entry name" value="STKc_PknB_like"/>
    <property type="match status" value="1"/>
</dbReference>
<dbReference type="InterPro" id="IPR011009">
    <property type="entry name" value="Kinase-like_dom_sf"/>
</dbReference>
<keyword evidence="1" id="KW-0808">Transferase</keyword>
<evidence type="ECO:0000313" key="9">
    <source>
        <dbReference type="EMBL" id="QSQ10933.1"/>
    </source>
</evidence>
<dbReference type="PROSITE" id="PS00108">
    <property type="entry name" value="PROTEIN_KINASE_ST"/>
    <property type="match status" value="1"/>
</dbReference>
<dbReference type="GO" id="GO:0004674">
    <property type="term" value="F:protein serine/threonine kinase activity"/>
    <property type="evidence" value="ECO:0007669"/>
    <property type="project" value="UniProtKB-KW"/>
</dbReference>
<feature type="region of interest" description="Disordered" evidence="6">
    <location>
        <begin position="32"/>
        <end position="70"/>
    </location>
</feature>
<dbReference type="InterPro" id="IPR017441">
    <property type="entry name" value="Protein_kinase_ATP_BS"/>
</dbReference>
<reference evidence="9 10" key="1">
    <citation type="submission" date="2021-02" db="EMBL/GenBank/DDBJ databases">
        <title>De Novo genome assembly of isolated myxobacteria.</title>
        <authorList>
            <person name="Stevens D.C."/>
        </authorList>
    </citation>
    <scope>NUCLEOTIDE SEQUENCE [LARGE SCALE GENOMIC DNA]</scope>
    <source>
        <strain evidence="9 10">SCHIC003</strain>
    </source>
</reference>
<evidence type="ECO:0000256" key="2">
    <source>
        <dbReference type="ARBA" id="ARBA00022741"/>
    </source>
</evidence>
<dbReference type="InterPro" id="IPR000719">
    <property type="entry name" value="Prot_kinase_dom"/>
</dbReference>
<dbReference type="Gene3D" id="1.10.510.10">
    <property type="entry name" value="Transferase(Phosphotransferase) domain 1"/>
    <property type="match status" value="1"/>
</dbReference>
<dbReference type="SUPFAM" id="SSF56112">
    <property type="entry name" value="Protein kinase-like (PK-like)"/>
    <property type="match status" value="1"/>
</dbReference>
<gene>
    <name evidence="9" type="ORF">JY572_21130</name>
</gene>
<name>A0ABX7MXJ9_9BACT</name>
<evidence type="ECO:0000313" key="10">
    <source>
        <dbReference type="Proteomes" id="UP000663090"/>
    </source>
</evidence>
<dbReference type="Gene3D" id="3.30.200.20">
    <property type="entry name" value="Phosphorylase Kinase, domain 1"/>
    <property type="match status" value="1"/>
</dbReference>
<evidence type="ECO:0000256" key="3">
    <source>
        <dbReference type="ARBA" id="ARBA00022777"/>
    </source>
</evidence>
<dbReference type="InterPro" id="IPR008271">
    <property type="entry name" value="Ser/Thr_kinase_AS"/>
</dbReference>
<keyword evidence="7" id="KW-0812">Transmembrane</keyword>
<accession>A0ABX7MXJ9</accession>
<evidence type="ECO:0000256" key="6">
    <source>
        <dbReference type="SAM" id="MobiDB-lite"/>
    </source>
</evidence>
<feature type="binding site" evidence="5">
    <location>
        <position position="128"/>
    </location>
    <ligand>
        <name>ATP</name>
        <dbReference type="ChEBI" id="CHEBI:30616"/>
    </ligand>
</feature>
<evidence type="ECO:0000259" key="8">
    <source>
        <dbReference type="PROSITE" id="PS50011"/>
    </source>
</evidence>
<proteinExistence type="predicted"/>
<organism evidence="9 10">
    <name type="scientific">Myxococcus landrumensis</name>
    <dbReference type="NCBI Taxonomy" id="2813577"/>
    <lineage>
        <taxon>Bacteria</taxon>
        <taxon>Pseudomonadati</taxon>
        <taxon>Myxococcota</taxon>
        <taxon>Myxococcia</taxon>
        <taxon>Myxococcales</taxon>
        <taxon>Cystobacterineae</taxon>
        <taxon>Myxococcaceae</taxon>
        <taxon>Myxococcus</taxon>
    </lineage>
</organism>
<keyword evidence="3 9" id="KW-0418">Kinase</keyword>
<dbReference type="PROSITE" id="PS50011">
    <property type="entry name" value="PROTEIN_KINASE_DOM"/>
    <property type="match status" value="1"/>
</dbReference>
<feature type="domain" description="Protein kinase" evidence="8">
    <location>
        <begin position="99"/>
        <end position="364"/>
    </location>
</feature>
<keyword evidence="2 5" id="KW-0547">Nucleotide-binding</keyword>
<evidence type="ECO:0000256" key="4">
    <source>
        <dbReference type="ARBA" id="ARBA00022840"/>
    </source>
</evidence>
<dbReference type="PANTHER" id="PTHR43289">
    <property type="entry name" value="MITOGEN-ACTIVATED PROTEIN KINASE KINASE KINASE 20-RELATED"/>
    <property type="match status" value="1"/>
</dbReference>
<keyword evidence="4 5" id="KW-0067">ATP-binding</keyword>